<reference evidence="2" key="1">
    <citation type="submission" date="2021-02" db="EMBL/GenBank/DDBJ databases">
        <authorList>
            <person name="Cremers G."/>
            <person name="Picone N."/>
        </authorList>
    </citation>
    <scope>NUCLEOTIDE SEQUENCE</scope>
    <source>
        <strain evidence="2">PQ17</strain>
    </source>
</reference>
<evidence type="ECO:0000313" key="2">
    <source>
        <dbReference type="EMBL" id="CAF0702424.1"/>
    </source>
</evidence>
<dbReference type="AlphaFoldDB" id="A0A8J2BVJ5"/>
<accession>A0A8J2BVJ5</accession>
<evidence type="ECO:0000313" key="3">
    <source>
        <dbReference type="Proteomes" id="UP000663859"/>
    </source>
</evidence>
<feature type="region of interest" description="Disordered" evidence="1">
    <location>
        <begin position="74"/>
        <end position="106"/>
    </location>
</feature>
<sequence length="161" mass="16844">MTGRGEGADFSILIFFGAKRVANSERIERHIRLFMAGCPKEVAWVGQAAGRQLQEGLADVTGALFASSRRAAADRDGNGACGGVAPDGVPPTRGCASADEKSGLRQGVGLGFPSLLSSKRLRIVKAPQGGRLRGERRSQRAQLGSSVIRRPASSWSSIPAG</sequence>
<feature type="region of interest" description="Disordered" evidence="1">
    <location>
        <begin position="126"/>
        <end position="161"/>
    </location>
</feature>
<comment type="caution">
    <text evidence="2">The sequence shown here is derived from an EMBL/GenBank/DDBJ whole genome shotgun (WGS) entry which is preliminary data.</text>
</comment>
<protein>
    <submittedName>
        <fullName evidence="2">Uncharacterized protein</fullName>
    </submittedName>
</protein>
<organism evidence="2 3">
    <name type="scientific">Candidatus Methylacidithermus pantelleriae</name>
    <dbReference type="NCBI Taxonomy" id="2744239"/>
    <lineage>
        <taxon>Bacteria</taxon>
        <taxon>Pseudomonadati</taxon>
        <taxon>Verrucomicrobiota</taxon>
        <taxon>Methylacidiphilae</taxon>
        <taxon>Methylacidiphilales</taxon>
        <taxon>Methylacidiphilaceae</taxon>
        <taxon>Candidatus Methylacidithermus</taxon>
    </lineage>
</organism>
<evidence type="ECO:0000256" key="1">
    <source>
        <dbReference type="SAM" id="MobiDB-lite"/>
    </source>
</evidence>
<gene>
    <name evidence="2" type="ORF">MPNT_50070</name>
</gene>
<dbReference type="EMBL" id="CAJNOB010000045">
    <property type="protein sequence ID" value="CAF0702424.1"/>
    <property type="molecule type" value="Genomic_DNA"/>
</dbReference>
<proteinExistence type="predicted"/>
<dbReference type="Proteomes" id="UP000663859">
    <property type="component" value="Unassembled WGS sequence"/>
</dbReference>
<name>A0A8J2BVJ5_9BACT</name>
<keyword evidence="3" id="KW-1185">Reference proteome</keyword>